<dbReference type="PANTHER" id="PTHR12902">
    <property type="entry name" value="WASP-1"/>
    <property type="match status" value="1"/>
</dbReference>
<dbReference type="PANTHER" id="PTHR12902:SF1">
    <property type="entry name" value="WISKOTT-ALDRICH SYNDROME PROTEIN FAMILY MEMBER"/>
    <property type="match status" value="1"/>
</dbReference>
<evidence type="ECO:0008006" key="4">
    <source>
        <dbReference type="Google" id="ProtNLM"/>
    </source>
</evidence>
<comment type="caution">
    <text evidence="2">The sequence shown here is derived from an EMBL/GenBank/DDBJ whole genome shotgun (WGS) entry which is preliminary data.</text>
</comment>
<reference evidence="2 3" key="1">
    <citation type="submission" date="2021-05" db="EMBL/GenBank/DDBJ databases">
        <title>Genome Assembly of Synthetic Allotetraploid Brassica napus Reveals Homoeologous Exchanges between Subgenomes.</title>
        <authorList>
            <person name="Davis J.T."/>
        </authorList>
    </citation>
    <scope>NUCLEOTIDE SEQUENCE [LARGE SCALE GENOMIC DNA]</scope>
    <source>
        <strain evidence="3">cv. Da-Ae</strain>
        <tissue evidence="2">Seedling</tissue>
    </source>
</reference>
<sequence length="82" mass="8925">MVKLPRPRSPLVDAVAAHDRRTLKKVSERSVSLKPAVATRPSIQTGPKTNLRVAAILEKANTIRQAMAGSDEDEDSDSWSDS</sequence>
<gene>
    <name evidence="2" type="ORF">HID58_063692</name>
</gene>
<dbReference type="Proteomes" id="UP000824890">
    <property type="component" value="Unassembled WGS sequence"/>
</dbReference>
<proteinExistence type="inferred from homology"/>
<dbReference type="InterPro" id="IPR028288">
    <property type="entry name" value="SCAR/WAVE_fam"/>
</dbReference>
<protein>
    <recommendedName>
        <fullName evidence="4">WH2 domain-containing protein</fullName>
    </recommendedName>
</protein>
<keyword evidence="3" id="KW-1185">Reference proteome</keyword>
<accession>A0ABQ7XHI5</accession>
<organism evidence="2 3">
    <name type="scientific">Brassica napus</name>
    <name type="common">Rape</name>
    <dbReference type="NCBI Taxonomy" id="3708"/>
    <lineage>
        <taxon>Eukaryota</taxon>
        <taxon>Viridiplantae</taxon>
        <taxon>Streptophyta</taxon>
        <taxon>Embryophyta</taxon>
        <taxon>Tracheophyta</taxon>
        <taxon>Spermatophyta</taxon>
        <taxon>Magnoliopsida</taxon>
        <taxon>eudicotyledons</taxon>
        <taxon>Gunneridae</taxon>
        <taxon>Pentapetalae</taxon>
        <taxon>rosids</taxon>
        <taxon>malvids</taxon>
        <taxon>Brassicales</taxon>
        <taxon>Brassicaceae</taxon>
        <taxon>Brassiceae</taxon>
        <taxon>Brassica</taxon>
    </lineage>
</organism>
<evidence type="ECO:0000313" key="2">
    <source>
        <dbReference type="EMBL" id="KAH0854578.1"/>
    </source>
</evidence>
<dbReference type="EMBL" id="JAGKQM010000366">
    <property type="protein sequence ID" value="KAH0854578.1"/>
    <property type="molecule type" value="Genomic_DNA"/>
</dbReference>
<comment type="similarity">
    <text evidence="1">Belongs to the SCAR/WAVE family.</text>
</comment>
<dbReference type="Gene3D" id="6.10.280.150">
    <property type="match status" value="1"/>
</dbReference>
<evidence type="ECO:0000256" key="1">
    <source>
        <dbReference type="ARBA" id="ARBA00006993"/>
    </source>
</evidence>
<name>A0ABQ7XHI5_BRANA</name>
<evidence type="ECO:0000313" key="3">
    <source>
        <dbReference type="Proteomes" id="UP000824890"/>
    </source>
</evidence>